<feature type="compositionally biased region" description="Basic residues" evidence="1">
    <location>
        <begin position="1208"/>
        <end position="1225"/>
    </location>
</feature>
<dbReference type="PANTHER" id="PTHR48454:SF2">
    <property type="entry name" value="PUTATIVE RNA-BINDING DOMAIN-CONTAINING PROTEIN-RELATED"/>
    <property type="match status" value="1"/>
</dbReference>
<feature type="region of interest" description="Disordered" evidence="1">
    <location>
        <begin position="832"/>
        <end position="853"/>
    </location>
</feature>
<evidence type="ECO:0000256" key="2">
    <source>
        <dbReference type="SAM" id="Phobius"/>
    </source>
</evidence>
<feature type="compositionally biased region" description="Basic residues" evidence="1">
    <location>
        <begin position="1164"/>
        <end position="1180"/>
    </location>
</feature>
<protein>
    <submittedName>
        <fullName evidence="3">Uncharacterized protein</fullName>
    </submittedName>
</protein>
<evidence type="ECO:0000313" key="4">
    <source>
        <dbReference type="Proteomes" id="UP001189122"/>
    </source>
</evidence>
<keyword evidence="2" id="KW-0472">Membrane</keyword>
<reference evidence="3 4" key="1">
    <citation type="submission" date="2019-12" db="EMBL/GenBank/DDBJ databases">
        <authorList>
            <person name="Scholz U."/>
            <person name="Mascher M."/>
            <person name="Fiebig A."/>
        </authorList>
    </citation>
    <scope>NUCLEOTIDE SEQUENCE</scope>
</reference>
<dbReference type="PANTHER" id="PTHR48454">
    <property type="entry name" value="PUTATIVE RNA-BINDING DOMAIN-CONTAINING PROTEIN-RELATED"/>
    <property type="match status" value="1"/>
</dbReference>
<evidence type="ECO:0000256" key="1">
    <source>
        <dbReference type="SAM" id="MobiDB-lite"/>
    </source>
</evidence>
<feature type="region of interest" description="Disordered" evidence="1">
    <location>
        <begin position="1009"/>
        <end position="1242"/>
    </location>
</feature>
<evidence type="ECO:0000313" key="3">
    <source>
        <dbReference type="EMBL" id="CAA2621953.1"/>
    </source>
</evidence>
<gene>
    <name evidence="3" type="ORF">SI7747_06008021</name>
</gene>
<keyword evidence="4" id="KW-1185">Reference proteome</keyword>
<proteinExistence type="predicted"/>
<feature type="region of interest" description="Disordered" evidence="1">
    <location>
        <begin position="649"/>
        <end position="678"/>
    </location>
</feature>
<feature type="compositionally biased region" description="Basic and acidic residues" evidence="1">
    <location>
        <begin position="56"/>
        <end position="67"/>
    </location>
</feature>
<feature type="region of interest" description="Disordered" evidence="1">
    <location>
        <begin position="56"/>
        <end position="79"/>
    </location>
</feature>
<keyword evidence="2" id="KW-1133">Transmembrane helix</keyword>
<dbReference type="EMBL" id="CACRZD030000006">
    <property type="protein sequence ID" value="CAA6661626.1"/>
    <property type="molecule type" value="Genomic_DNA"/>
</dbReference>
<sequence>MTFETSDIKEVCEVSKADSERECVLVSVAREDKMKLGDCNGIACGEGKRDLEMDVKSDCSVDQRPESGPETDDLSERDLDAEGRVQKGISEGQSCLVENVISMPISGEEVEVVSSCDKESCDSNDERGDLILLEVEEEICENLENGEVTSENEHECKEMNALHIDLENAANDIRRDPSTMQMCEESFVNVSSYCDGFNKDVIVNSKSEDQVDGKSLTAITFDVKDENSKYVVERTDGSATLSLENEKEAVTSTTDDNFPGSTILAAVKDGSGSFPPQTVEMLTTKKEDDVPAAEKSEVVTVKDESASLPPQSEEVLASNIAEDVPATEQSDALLVAATDESDSLTCQTKEVLVSKAMQNVQAAEQSEIVSLVTGEVDSLPPESKELLASSETGDAPAAEQLAVGVDGFDSRAPESEEFLVSNIVDVIPETEQPENMIAERTKSDSSPLVTEEEMAPSIVIESAPAAEQPIIVVGEGTESQYLVSEKKMVASELEEKILSCMEPELGNEATEILVDTPEGSRTVDDKGSEAIFVNSDENSKGDEQIIIKEFSEPREDISASSLNDTASNTKMEVISNEDRMFPFYSGNAIKSETQITNDLLKSQDCVTSPDVEARWSERVESASPFSDSETKAVTEISTLIFGTSTGTVSYNTESESTNKDDPNRLAGAEEDVTEQTREIQDAPVPTDELGSSSLHRQKVDTKEQQIFIARIPRFSDSKLKMKIEHAQREVDEKTKNRDSIRVQMQNQKAVCTEYWLKIEDARKEERASRDAVTCKRQEIDSIQSILGKLKNAHSIADIDKRIHNLQHRISHETNTLKEEKMLMREISQLKQSRDHLSSSLGSEEELQEALDNQGQMETQIQHLKEELDLLRKKVQHAEGDTKAARSSYEKQHELLRDLQAKFKAADDLRQQAYTNLRDLKKESYLKNQYFYSYKDDLKAVSGYNASKDKQALRSYCIQQVEKIMDMWNNDDEFRRQYVEANTLSTVRRFRTFDGRSLGFDEEPAAFPTAATVQAEEVSTADVQPPAKTDGDVPPAPAGGGGGGERAQKGGSSGEPALTRESKAPKPAAKEVVRGGDGGEEAAETERKKKKKTAEEEELARKAEELARREEELRKEKLAAELRERHRLEQIAKAKDAEERKRRQAEKAQARAEMRAQKEAELREKKKAKKEKKKMKKKKQSKAAPQTKSPPPGGGRRRDRRRPSGEARHRSHRRRRRGKALRPPVRHTRDFLKLKPLPPPLRNRGKRKLQPWLWAAVAALLVAALFAAGKYISLSKLRRSA</sequence>
<name>A0A7I8IUF1_SPIIN</name>
<keyword evidence="2" id="KW-0812">Transmembrane</keyword>
<dbReference type="Proteomes" id="UP001189122">
    <property type="component" value="Unassembled WGS sequence"/>
</dbReference>
<dbReference type="AlphaFoldDB" id="A0A7I8IUF1"/>
<organism evidence="3">
    <name type="scientific">Spirodela intermedia</name>
    <name type="common">Intermediate duckweed</name>
    <dbReference type="NCBI Taxonomy" id="51605"/>
    <lineage>
        <taxon>Eukaryota</taxon>
        <taxon>Viridiplantae</taxon>
        <taxon>Streptophyta</taxon>
        <taxon>Embryophyta</taxon>
        <taxon>Tracheophyta</taxon>
        <taxon>Spermatophyta</taxon>
        <taxon>Magnoliopsida</taxon>
        <taxon>Liliopsida</taxon>
        <taxon>Araceae</taxon>
        <taxon>Lemnoideae</taxon>
        <taxon>Spirodela</taxon>
    </lineage>
</organism>
<dbReference type="EMBL" id="LR743593">
    <property type="protein sequence ID" value="CAA2621953.1"/>
    <property type="molecule type" value="Genomic_DNA"/>
</dbReference>
<feature type="compositionally biased region" description="Basic and acidic residues" evidence="1">
    <location>
        <begin position="1057"/>
        <end position="1073"/>
    </location>
</feature>
<feature type="transmembrane region" description="Helical" evidence="2">
    <location>
        <begin position="1251"/>
        <end position="1271"/>
    </location>
</feature>
<feature type="compositionally biased region" description="Basic and acidic residues" evidence="1">
    <location>
        <begin position="1098"/>
        <end position="1163"/>
    </location>
</feature>
<accession>A0A7I8IUF1</accession>